<accession>A0A6J4V152</accession>
<evidence type="ECO:0000313" key="1">
    <source>
        <dbReference type="EMBL" id="CAA9563900.1"/>
    </source>
</evidence>
<dbReference type="EMBL" id="CADCWL010000090">
    <property type="protein sequence ID" value="CAA9563900.1"/>
    <property type="molecule type" value="Genomic_DNA"/>
</dbReference>
<proteinExistence type="predicted"/>
<protein>
    <submittedName>
        <fullName evidence="1">Uncharacterized protein</fullName>
    </submittedName>
</protein>
<name>A0A6J4V152_9BACT</name>
<organism evidence="1">
    <name type="scientific">uncultured Thermomicrobiales bacterium</name>
    <dbReference type="NCBI Taxonomy" id="1645740"/>
    <lineage>
        <taxon>Bacteria</taxon>
        <taxon>Pseudomonadati</taxon>
        <taxon>Thermomicrobiota</taxon>
        <taxon>Thermomicrobia</taxon>
        <taxon>Thermomicrobiales</taxon>
        <taxon>environmental samples</taxon>
    </lineage>
</organism>
<dbReference type="AlphaFoldDB" id="A0A6J4V152"/>
<reference evidence="1" key="1">
    <citation type="submission" date="2020-02" db="EMBL/GenBank/DDBJ databases">
        <authorList>
            <person name="Meier V. D."/>
        </authorList>
    </citation>
    <scope>NUCLEOTIDE SEQUENCE</scope>
    <source>
        <strain evidence="1">AVDCRST_MAG19</strain>
    </source>
</reference>
<dbReference type="AntiFam" id="ANF00120">
    <property type="entry name" value="Shadow ORF (opposite pinE)"/>
</dbReference>
<sequence>MEGACQGDLLRVGQRLRSAAFPAARPRRRPAGMRPLPDQVALELGQRPEDVEDQLAARGRRTICSVRLLKPTRRPASSDTVAIRRWSDLSRRSRRQTTRPSPFLRKCVRRVRYAGAWTAKPTPPP</sequence>
<gene>
    <name evidence="1" type="ORF">AVDCRST_MAG19-2060</name>
</gene>